<evidence type="ECO:0000313" key="2">
    <source>
        <dbReference type="EMBL" id="EGI57988.1"/>
    </source>
</evidence>
<protein>
    <submittedName>
        <fullName evidence="2">Uncharacterized protein</fullName>
    </submittedName>
</protein>
<dbReference type="InParanoid" id="F4X6E8"/>
<evidence type="ECO:0000313" key="3">
    <source>
        <dbReference type="Proteomes" id="UP000007755"/>
    </source>
</evidence>
<keyword evidence="1" id="KW-0472">Membrane</keyword>
<reference evidence="2" key="1">
    <citation type="submission" date="2011-02" db="EMBL/GenBank/DDBJ databases">
        <title>The genome of the leaf-cutting ant Acromyrmex echinatior suggests key adaptations to social evolution and fungus farming.</title>
        <authorList>
            <person name="Nygaard S."/>
            <person name="Zhang G."/>
        </authorList>
    </citation>
    <scope>NUCLEOTIDE SEQUENCE</scope>
</reference>
<proteinExistence type="predicted"/>
<dbReference type="Proteomes" id="UP000007755">
    <property type="component" value="Unassembled WGS sequence"/>
</dbReference>
<keyword evidence="1" id="KW-1133">Transmembrane helix</keyword>
<keyword evidence="3" id="KW-1185">Reference proteome</keyword>
<evidence type="ECO:0000256" key="1">
    <source>
        <dbReference type="SAM" id="Phobius"/>
    </source>
</evidence>
<gene>
    <name evidence="2" type="ORF">G5I_13966</name>
</gene>
<organism evidence="3">
    <name type="scientific">Acromyrmex echinatior</name>
    <name type="common">Panamanian leafcutter ant</name>
    <name type="synonym">Acromyrmex octospinosus echinatior</name>
    <dbReference type="NCBI Taxonomy" id="103372"/>
    <lineage>
        <taxon>Eukaryota</taxon>
        <taxon>Metazoa</taxon>
        <taxon>Ecdysozoa</taxon>
        <taxon>Arthropoda</taxon>
        <taxon>Hexapoda</taxon>
        <taxon>Insecta</taxon>
        <taxon>Pterygota</taxon>
        <taxon>Neoptera</taxon>
        <taxon>Endopterygota</taxon>
        <taxon>Hymenoptera</taxon>
        <taxon>Apocrita</taxon>
        <taxon>Aculeata</taxon>
        <taxon>Formicoidea</taxon>
        <taxon>Formicidae</taxon>
        <taxon>Myrmicinae</taxon>
        <taxon>Acromyrmex</taxon>
    </lineage>
</organism>
<feature type="transmembrane region" description="Helical" evidence="1">
    <location>
        <begin position="134"/>
        <end position="152"/>
    </location>
</feature>
<dbReference type="AlphaFoldDB" id="F4X6E8"/>
<sequence>MAERERSTMIEPAIRYFEVHPIVASADCETRMQIPARILRDNKARSIMLKNLITVAKLFYLMNAVNVMVVFLGMLGIVLQGSQDSRGDWRCDWQMLALRMETSFIGNVAQADGNAVIISIAERSLNANPVLGCHFRLTRVFIMLMTIVYLVIKSKLRRRLLYSIAEKPARLAKISLLLIDFWLWFKLCVSRVSSVSRSILGMPTFREPCSPLHQGEEQPDTVQMKWTARFTKRWHSKNGSGHGGNP</sequence>
<dbReference type="EMBL" id="GL888812">
    <property type="protein sequence ID" value="EGI57988.1"/>
    <property type="molecule type" value="Genomic_DNA"/>
</dbReference>
<keyword evidence="1" id="KW-0812">Transmembrane</keyword>
<feature type="transmembrane region" description="Helical" evidence="1">
    <location>
        <begin position="58"/>
        <end position="79"/>
    </location>
</feature>
<name>F4X6E8_ACREC</name>
<accession>F4X6E8</accession>